<reference evidence="1 3" key="1">
    <citation type="journal article" date="2015" name="Genome Announc.">
        <title>Complete genome sequences for 59 burkholderia isolates, both pathogenic and near neighbor.</title>
        <authorList>
            <person name="Johnson S.L."/>
            <person name="Bishop-Lilly K.A."/>
            <person name="Ladner J.T."/>
            <person name="Daligault H.E."/>
            <person name="Davenport K.W."/>
            <person name="Jaissle J."/>
            <person name="Frey K.G."/>
            <person name="Koroleva G.I."/>
            <person name="Bruce D.C."/>
            <person name="Coyne S.R."/>
            <person name="Broomall S.M."/>
            <person name="Li P.E."/>
            <person name="Teshima H."/>
            <person name="Gibbons H.S."/>
            <person name="Palacios G.F."/>
            <person name="Rosenzweig C.N."/>
            <person name="Redden C.L."/>
            <person name="Xu Y."/>
            <person name="Minogue T.D."/>
            <person name="Chain P.S."/>
        </authorList>
    </citation>
    <scope>NUCLEOTIDE SEQUENCE [LARGE SCALE GENOMIC DNA]</scope>
    <source>
        <strain evidence="1 3">ATCC BAA-463</strain>
    </source>
</reference>
<dbReference type="KEGG" id="bfn:OI25_7242"/>
<dbReference type="Proteomes" id="UP000032614">
    <property type="component" value="Chromosome 3"/>
</dbReference>
<reference evidence="2" key="2">
    <citation type="submission" date="2022-08" db="EMBL/GenBank/DDBJ databases">
        <authorList>
            <person name="Kim S.-J."/>
        </authorList>
    </citation>
    <scope>NUCLEOTIDE SEQUENCE</scope>
    <source>
        <strain evidence="2">KJ</strain>
    </source>
</reference>
<evidence type="ECO:0000313" key="1">
    <source>
        <dbReference type="EMBL" id="AJZ57136.1"/>
    </source>
</evidence>
<proteinExistence type="predicted"/>
<protein>
    <submittedName>
        <fullName evidence="2">Uncharacterized protein</fullName>
    </submittedName>
</protein>
<dbReference type="EMBL" id="CP010025">
    <property type="protein sequence ID" value="AJZ57136.1"/>
    <property type="molecule type" value="Genomic_DNA"/>
</dbReference>
<evidence type="ECO:0000313" key="2">
    <source>
        <dbReference type="EMBL" id="MDT8842661.1"/>
    </source>
</evidence>
<accession>A0AAP5QFR1</accession>
<sequence length="167" mass="18669">MPSREDAKANALCWIEALKQVAEECISNEQHRENCLTSWVTHGGRIREEIGDDEVLVQLLRDVLPDYNGPSQKLYRGESEERFSAGKIGLCWTSQRHTAEMFASGLNAYFSGGGVLLCAMVDATAILSGPGTHCRWLGEAEYTIDPRTLSELQVLQRFPNPSDRARR</sequence>
<name>A0AAP5QFR1_9BURK</name>
<gene>
    <name evidence="1" type="ORF">OI25_7242</name>
    <name evidence="2" type="ORF">ParKJ_35065</name>
</gene>
<dbReference type="AlphaFoldDB" id="A0AAP5QFR1"/>
<dbReference type="Proteomes" id="UP001246473">
    <property type="component" value="Unassembled WGS sequence"/>
</dbReference>
<evidence type="ECO:0000313" key="3">
    <source>
        <dbReference type="Proteomes" id="UP000032614"/>
    </source>
</evidence>
<dbReference type="EMBL" id="JANSLM010000018">
    <property type="protein sequence ID" value="MDT8842661.1"/>
    <property type="molecule type" value="Genomic_DNA"/>
</dbReference>
<evidence type="ECO:0000313" key="4">
    <source>
        <dbReference type="Proteomes" id="UP001246473"/>
    </source>
</evidence>
<organism evidence="2 4">
    <name type="scientific">Paraburkholderia fungorum</name>
    <dbReference type="NCBI Taxonomy" id="134537"/>
    <lineage>
        <taxon>Bacteria</taxon>
        <taxon>Pseudomonadati</taxon>
        <taxon>Pseudomonadota</taxon>
        <taxon>Betaproteobacteria</taxon>
        <taxon>Burkholderiales</taxon>
        <taxon>Burkholderiaceae</taxon>
        <taxon>Paraburkholderia</taxon>
    </lineage>
</organism>